<dbReference type="Gene3D" id="3.30.479.30">
    <property type="entry name" value="Band 7 domain"/>
    <property type="match status" value="1"/>
</dbReference>
<dbReference type="SMART" id="SM00244">
    <property type="entry name" value="PHB"/>
    <property type="match status" value="1"/>
</dbReference>
<dbReference type="InterPro" id="IPR036013">
    <property type="entry name" value="Band_7/SPFH_dom_sf"/>
</dbReference>
<protein>
    <recommendedName>
        <fullName evidence="1">Band 7 domain-containing protein</fullName>
    </recommendedName>
</protein>
<reference evidence="2" key="1">
    <citation type="submission" date="2021-01" db="EMBL/GenBank/DDBJ databases">
        <authorList>
            <person name="Corre E."/>
            <person name="Pelletier E."/>
            <person name="Niang G."/>
            <person name="Scheremetjew M."/>
            <person name="Finn R."/>
            <person name="Kale V."/>
            <person name="Holt S."/>
            <person name="Cochrane G."/>
            <person name="Meng A."/>
            <person name="Brown T."/>
            <person name="Cohen L."/>
        </authorList>
    </citation>
    <scope>NUCLEOTIDE SEQUENCE</scope>
    <source>
        <strain evidence="2">CCAP1064/1</strain>
    </source>
</reference>
<dbReference type="InterPro" id="IPR050710">
    <property type="entry name" value="Band7/mec-2_domain"/>
</dbReference>
<evidence type="ECO:0000259" key="1">
    <source>
        <dbReference type="SMART" id="SM00244"/>
    </source>
</evidence>
<dbReference type="PANTHER" id="PTHR43327:SF31">
    <property type="entry name" value="HYPERSENSITIVE-INDUCED RESPONSE PROTEIN 2"/>
    <property type="match status" value="1"/>
</dbReference>
<organism evidence="2">
    <name type="scientific">Proboscia inermis</name>
    <dbReference type="NCBI Taxonomy" id="420281"/>
    <lineage>
        <taxon>Eukaryota</taxon>
        <taxon>Sar</taxon>
        <taxon>Stramenopiles</taxon>
        <taxon>Ochrophyta</taxon>
        <taxon>Bacillariophyta</taxon>
        <taxon>Coscinodiscophyceae</taxon>
        <taxon>Rhizosoleniophycidae</taxon>
        <taxon>Rhizosoleniales</taxon>
        <taxon>Rhizosoleniaceae</taxon>
        <taxon>Proboscia</taxon>
    </lineage>
</organism>
<dbReference type="AlphaFoldDB" id="A0A7S0GJ78"/>
<evidence type="ECO:0000313" key="2">
    <source>
        <dbReference type="EMBL" id="CAD8427618.1"/>
    </source>
</evidence>
<accession>A0A7S0GJ78</accession>
<sequence>MYPGNGNLTRRSHAFGHDETNLDKPLLLSNDGSLYDSINTSKSVSEYNSSTRMKSTRNVRLLRHSKINQKNVTSPVLSKGNPIQDLSGFFSHGCCCVQCVRTKEVGVMITFGEFQKLLKPGFICMMWPCTRIAGRLSLRIQQLDVVCETKTKDNVFLNISLSIQFQVIIERAFDAFFKLTNVEKQIQAYVFDVVRSTIPKLDLDDVFTSKSDIALDVLRALQGVLAGYGYAILETLVTDISPDAVVKESMNEIEASKRFKYAMRERGEAVKITKIKEAEAASEALHLQGVGISRKQQMIALGMKESMADFKGNMASVNPKDIMDILLLTQYMDMMNSLESSHSVVLRSNPGEALRLRQQVSSLFASSENSPKINPDEHVAPDLLW</sequence>
<proteinExistence type="predicted"/>
<gene>
    <name evidence="2" type="ORF">PINE0816_LOCUS23784</name>
</gene>
<name>A0A7S0GJ78_9STRA</name>
<dbReference type="InterPro" id="IPR001107">
    <property type="entry name" value="Band_7"/>
</dbReference>
<dbReference type="CDD" id="cd03407">
    <property type="entry name" value="SPFH_like_u4"/>
    <property type="match status" value="1"/>
</dbReference>
<dbReference type="PANTHER" id="PTHR43327">
    <property type="entry name" value="STOMATIN-LIKE PROTEIN 2, MITOCHONDRIAL"/>
    <property type="match status" value="1"/>
</dbReference>
<dbReference type="SUPFAM" id="SSF117892">
    <property type="entry name" value="Band 7/SPFH domain"/>
    <property type="match status" value="1"/>
</dbReference>
<dbReference type="Pfam" id="PF01145">
    <property type="entry name" value="Band_7"/>
    <property type="match status" value="1"/>
</dbReference>
<feature type="domain" description="Band 7" evidence="1">
    <location>
        <begin position="95"/>
        <end position="254"/>
    </location>
</feature>
<dbReference type="EMBL" id="HBEL01052012">
    <property type="protein sequence ID" value="CAD8427618.1"/>
    <property type="molecule type" value="Transcribed_RNA"/>
</dbReference>